<dbReference type="GO" id="GO:0005634">
    <property type="term" value="C:nucleus"/>
    <property type="evidence" value="ECO:0007669"/>
    <property type="project" value="TreeGrafter"/>
</dbReference>
<feature type="compositionally biased region" description="Basic and acidic residues" evidence="4">
    <location>
        <begin position="931"/>
        <end position="946"/>
    </location>
</feature>
<feature type="region of interest" description="Disordered" evidence="4">
    <location>
        <begin position="927"/>
        <end position="946"/>
    </location>
</feature>
<feature type="region of interest" description="Disordered" evidence="4">
    <location>
        <begin position="561"/>
        <end position="618"/>
    </location>
</feature>
<feature type="compositionally biased region" description="Basic and acidic residues" evidence="4">
    <location>
        <begin position="964"/>
        <end position="975"/>
    </location>
</feature>
<dbReference type="PANTHER" id="PTHR12143">
    <property type="entry name" value="PEPTIDE N-GLYCANASE PNGASE -RELATED"/>
    <property type="match status" value="1"/>
</dbReference>
<dbReference type="GO" id="GO:0005829">
    <property type="term" value="C:cytosol"/>
    <property type="evidence" value="ECO:0007669"/>
    <property type="project" value="TreeGrafter"/>
</dbReference>
<evidence type="ECO:0000313" key="6">
    <source>
        <dbReference type="EMBL" id="KAF2499048.1"/>
    </source>
</evidence>
<keyword evidence="7" id="KW-1185">Reference proteome</keyword>
<organism evidence="6 7">
    <name type="scientific">Lophium mytilinum</name>
    <dbReference type="NCBI Taxonomy" id="390894"/>
    <lineage>
        <taxon>Eukaryota</taxon>
        <taxon>Fungi</taxon>
        <taxon>Dikarya</taxon>
        <taxon>Ascomycota</taxon>
        <taxon>Pezizomycotina</taxon>
        <taxon>Dothideomycetes</taxon>
        <taxon>Pleosporomycetidae</taxon>
        <taxon>Mytilinidiales</taxon>
        <taxon>Mytilinidiaceae</taxon>
        <taxon>Lophium</taxon>
    </lineage>
</organism>
<comment type="similarity">
    <text evidence="1">Belongs to the transglutaminase-like superfamily. PNGase family.</text>
</comment>
<dbReference type="EMBL" id="MU004184">
    <property type="protein sequence ID" value="KAF2499048.1"/>
    <property type="molecule type" value="Genomic_DNA"/>
</dbReference>
<dbReference type="Pfam" id="PF01841">
    <property type="entry name" value="Transglut_core"/>
    <property type="match status" value="1"/>
</dbReference>
<evidence type="ECO:0000256" key="3">
    <source>
        <dbReference type="ARBA" id="ARBA00022833"/>
    </source>
</evidence>
<gene>
    <name evidence="6" type="ORF">BU16DRAFT_261039</name>
</gene>
<dbReference type="SUPFAM" id="SSF54001">
    <property type="entry name" value="Cysteine proteinases"/>
    <property type="match status" value="1"/>
</dbReference>
<evidence type="ECO:0000259" key="5">
    <source>
        <dbReference type="SMART" id="SM00460"/>
    </source>
</evidence>
<reference evidence="6" key="1">
    <citation type="journal article" date="2020" name="Stud. Mycol.">
        <title>101 Dothideomycetes genomes: a test case for predicting lifestyles and emergence of pathogens.</title>
        <authorList>
            <person name="Haridas S."/>
            <person name="Albert R."/>
            <person name="Binder M."/>
            <person name="Bloem J."/>
            <person name="Labutti K."/>
            <person name="Salamov A."/>
            <person name="Andreopoulos B."/>
            <person name="Baker S."/>
            <person name="Barry K."/>
            <person name="Bills G."/>
            <person name="Bluhm B."/>
            <person name="Cannon C."/>
            <person name="Castanera R."/>
            <person name="Culley D."/>
            <person name="Daum C."/>
            <person name="Ezra D."/>
            <person name="Gonzalez J."/>
            <person name="Henrissat B."/>
            <person name="Kuo A."/>
            <person name="Liang C."/>
            <person name="Lipzen A."/>
            <person name="Lutzoni F."/>
            <person name="Magnuson J."/>
            <person name="Mondo S."/>
            <person name="Nolan M."/>
            <person name="Ohm R."/>
            <person name="Pangilinan J."/>
            <person name="Park H.-J."/>
            <person name="Ramirez L."/>
            <person name="Alfaro M."/>
            <person name="Sun H."/>
            <person name="Tritt A."/>
            <person name="Yoshinaga Y."/>
            <person name="Zwiers L.-H."/>
            <person name="Turgeon B."/>
            <person name="Goodwin S."/>
            <person name="Spatafora J."/>
            <person name="Crous P."/>
            <person name="Grigoriev I."/>
        </authorList>
    </citation>
    <scope>NUCLEOTIDE SEQUENCE</scope>
    <source>
        <strain evidence="6">CBS 269.34</strain>
    </source>
</reference>
<evidence type="ECO:0000256" key="2">
    <source>
        <dbReference type="ARBA" id="ARBA00022723"/>
    </source>
</evidence>
<dbReference type="GO" id="GO:0000224">
    <property type="term" value="F:peptide-N4-(N-acetyl-beta-glucosaminyl)asparagine amidase activity"/>
    <property type="evidence" value="ECO:0007669"/>
    <property type="project" value="TreeGrafter"/>
</dbReference>
<feature type="region of interest" description="Disordered" evidence="4">
    <location>
        <begin position="472"/>
        <end position="497"/>
    </location>
</feature>
<dbReference type="InterPro" id="IPR002931">
    <property type="entry name" value="Transglutaminase-like"/>
</dbReference>
<dbReference type="InterPro" id="IPR038765">
    <property type="entry name" value="Papain-like_cys_pep_sf"/>
</dbReference>
<feature type="region of interest" description="Disordered" evidence="4">
    <location>
        <begin position="210"/>
        <end position="278"/>
    </location>
</feature>
<sequence length="975" mass="108787">MDTFARIRRSKASKPWAEPNLSIGKYIGEIGRNICWEATGPAREAFVKLGPDIKSCLDKRSEPLSSWVTYSVYMIGSSPKTASPTIIFCSSDSSLRREIRKIVKESGLLSIYPGLRTGDMARAPDLDQLVQLATHETGSVDDESFSETSVANLPTIHARPSDSAPGTQIYIHSSTEETDAPRKATIGGVVEFAGKYYYLTAGHAFEHHHDPFTSQRTNGDDYELDVDDESDLDDESFGIEDVEATSRGSLTPEYASSEAEYSSCDEHSYPSSSRPESLKEWSIPDLELDIAARSETLVGLVSRAADRPVMPNPSSLVNVGRLAMTSFDSRDDSLDYALVEITSGTLSNELHIPGVSGHRSLVPRRVQRTSSVDVSIFAATGSRGLIAGRLSGTPSFMRLPDSIACQEVYTIRLDGPLANGDCGSWVMDADSGDLYGHVVAGSPNTGVAYVIPSHQVFDRVGKRLGGALKFPSSTKLALPSSTQQPRPTESPNVGNKTNQATAQRLSLTAPKLLLSQTAHGALNYQHSSTPSALSDNDQLAKDLTKKFRTVLSTRRMDQLTARTAASKIESPPLPSASSQSMESPPPYSSLHDAPPIPPPPPSYSSLRNIPLVPQPPQDAQSLQFRKMLRSLSELPLCWENPGLLDEALQVLPLEQIYNEAEEESQTFQAETESLGSGKKARYGYQDCVVRALLRWFKRSFFTWVNNPVCSRCSDPTVSVGMADPTPEEWALSAKIVELYKCSTCDNFERFPRYENAFALLRTRRGHCGEWTNCFGMLCRALGSRVRWVWNAEDHVWTETYSYHRKRWIHVDVCEEAWDKPRLYTEGWGRKLSYCIAFSSDGATDVTRRYVRDFSRYGTERARAPESCLLYILDEINSMRRGKGSPQDRFKLQGEDMREGRELRHYTIIAIVYRLSQLTEFDFTHPAPASRRQIEEETADERKERDENFHRWLTARYDASGTQESQERFDPNRDVS</sequence>
<dbReference type="SMART" id="SM00460">
    <property type="entry name" value="TGc"/>
    <property type="match status" value="1"/>
</dbReference>
<dbReference type="GO" id="GO:0006516">
    <property type="term" value="P:glycoprotein catabolic process"/>
    <property type="evidence" value="ECO:0007669"/>
    <property type="project" value="TreeGrafter"/>
</dbReference>
<dbReference type="InterPro" id="IPR050883">
    <property type="entry name" value="PNGase"/>
</dbReference>
<keyword evidence="3" id="KW-0862">Zinc</keyword>
<dbReference type="Gene3D" id="3.10.620.30">
    <property type="match status" value="1"/>
</dbReference>
<dbReference type="OrthoDB" id="3795723at2759"/>
<keyword evidence="2" id="KW-0479">Metal-binding</keyword>
<proteinExistence type="inferred from homology"/>
<dbReference type="AlphaFoldDB" id="A0A6A6R2P7"/>
<feature type="region of interest" description="Disordered" evidence="4">
    <location>
        <begin position="953"/>
        <end position="975"/>
    </location>
</feature>
<feature type="compositionally biased region" description="Acidic residues" evidence="4">
    <location>
        <begin position="220"/>
        <end position="243"/>
    </location>
</feature>
<evidence type="ECO:0000313" key="7">
    <source>
        <dbReference type="Proteomes" id="UP000799750"/>
    </source>
</evidence>
<dbReference type="GO" id="GO:0046872">
    <property type="term" value="F:metal ion binding"/>
    <property type="evidence" value="ECO:0007669"/>
    <property type="project" value="UniProtKB-KW"/>
</dbReference>
<feature type="compositionally biased region" description="Low complexity" evidence="4">
    <location>
        <begin position="253"/>
        <end position="262"/>
    </location>
</feature>
<protein>
    <recommendedName>
        <fullName evidence="5">Transglutaminase-like domain-containing protein</fullName>
    </recommendedName>
</protein>
<accession>A0A6A6R2P7</accession>
<dbReference type="Proteomes" id="UP000799750">
    <property type="component" value="Unassembled WGS sequence"/>
</dbReference>
<name>A0A6A6R2P7_9PEZI</name>
<evidence type="ECO:0000256" key="4">
    <source>
        <dbReference type="SAM" id="MobiDB-lite"/>
    </source>
</evidence>
<feature type="domain" description="Transglutaminase-like" evidence="5">
    <location>
        <begin position="759"/>
        <end position="814"/>
    </location>
</feature>
<evidence type="ECO:0000256" key="1">
    <source>
        <dbReference type="ARBA" id="ARBA00009390"/>
    </source>
</evidence>
<dbReference type="PANTHER" id="PTHR12143:SF19">
    <property type="entry name" value="PEPTIDE-N(4)-(N-ACETYL-BETA-GLUCOSAMINYL)ASPARAGINE AMIDASE"/>
    <property type="match status" value="1"/>
</dbReference>
<dbReference type="Gene3D" id="2.20.25.10">
    <property type="match status" value="1"/>
</dbReference>
<dbReference type="FunFam" id="2.20.25.10:FF:000011">
    <property type="entry name" value="peptide-N(4)-(N-acetyl-beta- glucosaminyl)asparagine amidase"/>
    <property type="match status" value="1"/>
</dbReference>